<keyword evidence="1" id="KW-0812">Transmembrane</keyword>
<accession>A0A2P2P1R0</accession>
<feature type="transmembrane region" description="Helical" evidence="1">
    <location>
        <begin position="32"/>
        <end position="51"/>
    </location>
</feature>
<keyword evidence="1" id="KW-1133">Transmembrane helix</keyword>
<protein>
    <submittedName>
        <fullName evidence="2">Uncharacterized protein</fullName>
    </submittedName>
</protein>
<evidence type="ECO:0000256" key="1">
    <source>
        <dbReference type="SAM" id="Phobius"/>
    </source>
</evidence>
<proteinExistence type="predicted"/>
<reference evidence="2" key="1">
    <citation type="submission" date="2018-02" db="EMBL/GenBank/DDBJ databases">
        <title>Rhizophora mucronata_Transcriptome.</title>
        <authorList>
            <person name="Meera S.P."/>
            <person name="Sreeshan A."/>
            <person name="Augustine A."/>
        </authorList>
    </citation>
    <scope>NUCLEOTIDE SEQUENCE</scope>
    <source>
        <tissue evidence="2">Leaf</tissue>
    </source>
</reference>
<dbReference type="EMBL" id="GGEC01068067">
    <property type="protein sequence ID" value="MBX48551.1"/>
    <property type="molecule type" value="Transcribed_RNA"/>
</dbReference>
<organism evidence="2">
    <name type="scientific">Rhizophora mucronata</name>
    <name type="common">Asiatic mangrove</name>
    <dbReference type="NCBI Taxonomy" id="61149"/>
    <lineage>
        <taxon>Eukaryota</taxon>
        <taxon>Viridiplantae</taxon>
        <taxon>Streptophyta</taxon>
        <taxon>Embryophyta</taxon>
        <taxon>Tracheophyta</taxon>
        <taxon>Spermatophyta</taxon>
        <taxon>Magnoliopsida</taxon>
        <taxon>eudicotyledons</taxon>
        <taxon>Gunneridae</taxon>
        <taxon>Pentapetalae</taxon>
        <taxon>rosids</taxon>
        <taxon>fabids</taxon>
        <taxon>Malpighiales</taxon>
        <taxon>Rhizophoraceae</taxon>
        <taxon>Rhizophora</taxon>
    </lineage>
</organism>
<evidence type="ECO:0000313" key="2">
    <source>
        <dbReference type="EMBL" id="MBX48551.1"/>
    </source>
</evidence>
<keyword evidence="1" id="KW-0472">Membrane</keyword>
<name>A0A2P2P1R0_RHIMU</name>
<sequence length="72" mass="8061">MAQRSSMLVTLNAHNCSLAILIFASIRPLNFSTFIMLIYLILLYAFSFFSPPSYCSSAFSKSTFVYSINSTT</sequence>
<dbReference type="AlphaFoldDB" id="A0A2P2P1R0"/>